<feature type="domain" description="Large ribosomal subunit protein uL11 N-terminal" evidence="9">
    <location>
        <begin position="24"/>
        <end position="77"/>
    </location>
</feature>
<dbReference type="InterPro" id="IPR036769">
    <property type="entry name" value="Ribosomal_uL11_C_sf"/>
</dbReference>
<dbReference type="InterPro" id="IPR020784">
    <property type="entry name" value="Ribosomal_uL11_N"/>
</dbReference>
<dbReference type="InterPro" id="IPR000911">
    <property type="entry name" value="Ribosomal_uL11"/>
</dbReference>
<dbReference type="SUPFAM" id="SSF54747">
    <property type="entry name" value="Ribosomal L11/L12e N-terminal domain"/>
    <property type="match status" value="1"/>
</dbReference>
<dbReference type="Gene3D" id="3.30.1550.10">
    <property type="entry name" value="Ribosomal protein L11/L12, N-terminal domain"/>
    <property type="match status" value="1"/>
</dbReference>
<evidence type="ECO:0000256" key="3">
    <source>
        <dbReference type="ARBA" id="ARBA00022884"/>
    </source>
</evidence>
<evidence type="ECO:0000256" key="6">
    <source>
        <dbReference type="HAMAP-Rule" id="MF_00736"/>
    </source>
</evidence>
<comment type="similarity">
    <text evidence="1 6 7">Belongs to the universal ribosomal protein uL11 family.</text>
</comment>
<accession>A0A2K5AST6</accession>
<organism evidence="10 11">
    <name type="scientific">Candidatus Nitrosocaldus cavascurensis</name>
    <dbReference type="NCBI Taxonomy" id="2058097"/>
    <lineage>
        <taxon>Archaea</taxon>
        <taxon>Nitrososphaerota</taxon>
        <taxon>Nitrososphaeria</taxon>
        <taxon>Candidatus Nitrosocaldales</taxon>
        <taxon>Candidatus Nitrosocaldaceae</taxon>
        <taxon>Candidatus Nitrosocaldus</taxon>
    </lineage>
</organism>
<dbReference type="InterPro" id="IPR020783">
    <property type="entry name" value="Ribosomal_uL11_C"/>
</dbReference>
<evidence type="ECO:0000256" key="2">
    <source>
        <dbReference type="ARBA" id="ARBA00022730"/>
    </source>
</evidence>
<keyword evidence="4 6" id="KW-0689">Ribosomal protein</keyword>
<dbReference type="Proteomes" id="UP000236248">
    <property type="component" value="Chromosome NCAV"/>
</dbReference>
<protein>
    <recommendedName>
        <fullName evidence="6">Large ribosomal subunit protein uL11</fullName>
    </recommendedName>
</protein>
<name>A0A2K5AST6_9ARCH</name>
<dbReference type="AlphaFoldDB" id="A0A2K5AST6"/>
<dbReference type="SUPFAM" id="SSF46906">
    <property type="entry name" value="Ribosomal protein L11, C-terminal domain"/>
    <property type="match status" value="1"/>
</dbReference>
<keyword evidence="11" id="KW-1185">Reference proteome</keyword>
<dbReference type="CDD" id="cd00349">
    <property type="entry name" value="Ribosomal_L11"/>
    <property type="match status" value="1"/>
</dbReference>
<evidence type="ECO:0000256" key="5">
    <source>
        <dbReference type="ARBA" id="ARBA00023274"/>
    </source>
</evidence>
<keyword evidence="5 6" id="KW-0687">Ribonucleoprotein</keyword>
<dbReference type="GO" id="GO:0070180">
    <property type="term" value="F:large ribosomal subunit rRNA binding"/>
    <property type="evidence" value="ECO:0007669"/>
    <property type="project" value="UniProtKB-UniRule"/>
</dbReference>
<dbReference type="EMBL" id="LT981265">
    <property type="protein sequence ID" value="SPC34710.1"/>
    <property type="molecule type" value="Genomic_DNA"/>
</dbReference>
<keyword evidence="2 6" id="KW-0699">rRNA-binding</keyword>
<gene>
    <name evidence="10" type="primary">rpl11p</name>
    <name evidence="6" type="synonym">rpl11</name>
    <name evidence="10" type="ORF">NCAV_1545</name>
</gene>
<evidence type="ECO:0000313" key="10">
    <source>
        <dbReference type="EMBL" id="SPC34710.1"/>
    </source>
</evidence>
<dbReference type="InterPro" id="IPR036796">
    <property type="entry name" value="Ribosomal_uL11_N_sf"/>
</dbReference>
<evidence type="ECO:0000256" key="4">
    <source>
        <dbReference type="ARBA" id="ARBA00022980"/>
    </source>
</evidence>
<dbReference type="KEGG" id="ncv:NCAV_1545"/>
<reference evidence="11" key="1">
    <citation type="submission" date="2018-01" db="EMBL/GenBank/DDBJ databases">
        <authorList>
            <person name="Kerou L M."/>
        </authorList>
    </citation>
    <scope>NUCLEOTIDE SEQUENCE [LARGE SCALE GENOMIC DNA]</scope>
    <source>
        <strain evidence="11">SCU2</strain>
    </source>
</reference>
<evidence type="ECO:0000256" key="7">
    <source>
        <dbReference type="RuleBase" id="RU003978"/>
    </source>
</evidence>
<dbReference type="Pfam" id="PF03946">
    <property type="entry name" value="Ribosomal_L11_N"/>
    <property type="match status" value="1"/>
</dbReference>
<keyword evidence="3 6" id="KW-0694">RNA-binding</keyword>
<evidence type="ECO:0000256" key="1">
    <source>
        <dbReference type="ARBA" id="ARBA00010537"/>
    </source>
</evidence>
<evidence type="ECO:0000259" key="8">
    <source>
        <dbReference type="Pfam" id="PF00298"/>
    </source>
</evidence>
<dbReference type="GO" id="GO:0015934">
    <property type="term" value="C:large ribosomal subunit"/>
    <property type="evidence" value="ECO:0007669"/>
    <property type="project" value="TreeGrafter"/>
</dbReference>
<dbReference type="Pfam" id="PF00298">
    <property type="entry name" value="Ribosomal_L11"/>
    <property type="match status" value="1"/>
</dbReference>
<dbReference type="PANTHER" id="PTHR11661:SF1">
    <property type="entry name" value="LARGE RIBOSOMAL SUBUNIT PROTEIN UL11M"/>
    <property type="match status" value="1"/>
</dbReference>
<sequence length="176" mass="18673">MYNEWLRIIISLKEHNGMGEKKTISLLVTGGEANAGPPLGPSLGPLGVNVLAVVNAINEKTREYAGMKVPVKVEVDVESKEFTIDVGIPPTAMLIMKEAGISKGSGKPGQEYVGDITMDKVLKIARLKINSSYARSLMAAVKEVIGACGSLGVTVDGKKPKEVLKAIDDGKVKIEV</sequence>
<comment type="subunit">
    <text evidence="6">Part of the ribosomal stalk of the 50S ribosomal subunit. Interacts with L10 and the large rRNA to form the base of the stalk. L10 forms an elongated spine to which L12 dimers bind in a sequential fashion forming a multimeric L10(L12)X complex.</text>
</comment>
<dbReference type="SMART" id="SM00649">
    <property type="entry name" value="RL11"/>
    <property type="match status" value="1"/>
</dbReference>
<proteinExistence type="inferred from homology"/>
<dbReference type="Gene3D" id="1.10.10.250">
    <property type="entry name" value="Ribosomal protein L11, C-terminal domain"/>
    <property type="match status" value="1"/>
</dbReference>
<feature type="domain" description="Large ribosomal subunit protein uL11 C-terminal" evidence="8">
    <location>
        <begin position="88"/>
        <end position="155"/>
    </location>
</feature>
<dbReference type="NCBIfam" id="NF002232">
    <property type="entry name" value="PRK01143.1"/>
    <property type="match status" value="1"/>
</dbReference>
<dbReference type="GO" id="GO:0003735">
    <property type="term" value="F:structural constituent of ribosome"/>
    <property type="evidence" value="ECO:0007669"/>
    <property type="project" value="InterPro"/>
</dbReference>
<dbReference type="FunFam" id="3.30.1550.10:FF:000007">
    <property type="entry name" value="50S ribosomal protein L11"/>
    <property type="match status" value="1"/>
</dbReference>
<evidence type="ECO:0000259" key="9">
    <source>
        <dbReference type="Pfam" id="PF03946"/>
    </source>
</evidence>
<dbReference type="PANTHER" id="PTHR11661">
    <property type="entry name" value="60S RIBOSOMAL PROTEIN L12"/>
    <property type="match status" value="1"/>
</dbReference>
<evidence type="ECO:0000313" key="11">
    <source>
        <dbReference type="Proteomes" id="UP000236248"/>
    </source>
</evidence>
<dbReference type="HAMAP" id="MF_00736">
    <property type="entry name" value="Ribosomal_uL11"/>
    <property type="match status" value="1"/>
</dbReference>
<comment type="function">
    <text evidence="6">Forms part of the ribosomal stalk which helps the ribosome interact with GTP-bound translation factors.</text>
</comment>
<dbReference type="GO" id="GO:0006412">
    <property type="term" value="P:translation"/>
    <property type="evidence" value="ECO:0007669"/>
    <property type="project" value="UniProtKB-UniRule"/>
</dbReference>